<dbReference type="SUPFAM" id="SSF81296">
    <property type="entry name" value="E set domains"/>
    <property type="match status" value="1"/>
</dbReference>
<organism evidence="4 5">
    <name type="scientific">Cladophialophora carrionii CBS 160.54</name>
    <dbReference type="NCBI Taxonomy" id="1279043"/>
    <lineage>
        <taxon>Eukaryota</taxon>
        <taxon>Fungi</taxon>
        <taxon>Dikarya</taxon>
        <taxon>Ascomycota</taxon>
        <taxon>Pezizomycotina</taxon>
        <taxon>Eurotiomycetes</taxon>
        <taxon>Chaetothyriomycetidae</taxon>
        <taxon>Chaetothyriales</taxon>
        <taxon>Herpotrichiellaceae</taxon>
        <taxon>Cladophialophora</taxon>
    </lineage>
</organism>
<feature type="compositionally biased region" description="Polar residues" evidence="2">
    <location>
        <begin position="247"/>
        <end position="259"/>
    </location>
</feature>
<feature type="domain" description="AMP-activated protein kinase glycogen-binding" evidence="3">
    <location>
        <begin position="3"/>
        <end position="94"/>
    </location>
</feature>
<evidence type="ECO:0000256" key="1">
    <source>
        <dbReference type="ARBA" id="ARBA00038216"/>
    </source>
</evidence>
<dbReference type="CDD" id="cd02859">
    <property type="entry name" value="E_set_AMPKbeta_like_N"/>
    <property type="match status" value="1"/>
</dbReference>
<dbReference type="GeneID" id="19979551"/>
<sequence>MVSTTITFENDNVQPPVFIAGGFTEWAPIEMTYGATEADGSVKNVFSYKAELEPGEYQYKFRLGPGDWWVLDESAQKATDELGNVNNVLSIVAEEHRAPSQSQAETIPTPPAHVLNTEDAYIMEDDTKVNGSADHEQSAQPYPPPEEVVPKLVDSHAPEQPAIDAQEPSAETEKQAQFVKRAGKETPEIVTPRKDSIPDFAPPPYSVSATGAVQESDDKVQVAPVAEAAPQKLPSKPAAVEVESEGKNQSLGVRPYSTK</sequence>
<evidence type="ECO:0000313" key="4">
    <source>
        <dbReference type="EMBL" id="ETI28607.1"/>
    </source>
</evidence>
<dbReference type="EMBL" id="KB822697">
    <property type="protein sequence ID" value="ETI28607.1"/>
    <property type="molecule type" value="Genomic_DNA"/>
</dbReference>
<evidence type="ECO:0000256" key="2">
    <source>
        <dbReference type="SAM" id="MobiDB-lite"/>
    </source>
</evidence>
<dbReference type="PANTHER" id="PTHR10343:SF81">
    <property type="entry name" value="CRUCIFORM DNA-RECOGNIZING PROTEIN 1-RELATED"/>
    <property type="match status" value="1"/>
</dbReference>
<dbReference type="GO" id="GO:0019901">
    <property type="term" value="F:protein kinase binding"/>
    <property type="evidence" value="ECO:0007669"/>
    <property type="project" value="TreeGrafter"/>
</dbReference>
<gene>
    <name evidence="4" type="ORF">G647_01058</name>
</gene>
<evidence type="ECO:0000313" key="5">
    <source>
        <dbReference type="Proteomes" id="UP000030678"/>
    </source>
</evidence>
<feature type="region of interest" description="Disordered" evidence="2">
    <location>
        <begin position="130"/>
        <end position="259"/>
    </location>
</feature>
<comment type="similarity">
    <text evidence="1">Belongs to the CRP1/MDG1 family.</text>
</comment>
<dbReference type="RefSeq" id="XP_008722681.1">
    <property type="nucleotide sequence ID" value="XM_008724459.1"/>
</dbReference>
<reference evidence="4 5" key="1">
    <citation type="submission" date="2013-03" db="EMBL/GenBank/DDBJ databases">
        <title>The Genome Sequence of Cladophialophora carrionii CBS 160.54.</title>
        <authorList>
            <consortium name="The Broad Institute Genomics Platform"/>
            <person name="Cuomo C."/>
            <person name="de Hoog S."/>
            <person name="Gorbushina A."/>
            <person name="Walker B."/>
            <person name="Young S.K."/>
            <person name="Zeng Q."/>
            <person name="Gargeya S."/>
            <person name="Fitzgerald M."/>
            <person name="Haas B."/>
            <person name="Abouelleil A."/>
            <person name="Allen A.W."/>
            <person name="Alvarado L."/>
            <person name="Arachchi H.M."/>
            <person name="Berlin A.M."/>
            <person name="Chapman S.B."/>
            <person name="Gainer-Dewar J."/>
            <person name="Goldberg J."/>
            <person name="Griggs A."/>
            <person name="Gujja S."/>
            <person name="Hansen M."/>
            <person name="Howarth C."/>
            <person name="Imamovic A."/>
            <person name="Ireland A."/>
            <person name="Larimer J."/>
            <person name="McCowan C."/>
            <person name="Murphy C."/>
            <person name="Pearson M."/>
            <person name="Poon T.W."/>
            <person name="Priest M."/>
            <person name="Roberts A."/>
            <person name="Saif S."/>
            <person name="Shea T."/>
            <person name="Sisk P."/>
            <person name="Sykes S."/>
            <person name="Wortman J."/>
            <person name="Nusbaum C."/>
            <person name="Birren B."/>
        </authorList>
    </citation>
    <scope>NUCLEOTIDE SEQUENCE [LARGE SCALE GENOMIC DNA]</scope>
    <source>
        <strain evidence="4 5">CBS 160.54</strain>
    </source>
</reference>
<dbReference type="Pfam" id="PF16561">
    <property type="entry name" value="AMPK1_CBM"/>
    <property type="match status" value="1"/>
</dbReference>
<dbReference type="GO" id="GO:0031588">
    <property type="term" value="C:nucleotide-activated protein kinase complex"/>
    <property type="evidence" value="ECO:0007669"/>
    <property type="project" value="TreeGrafter"/>
</dbReference>
<proteinExistence type="inferred from homology"/>
<dbReference type="InterPro" id="IPR050827">
    <property type="entry name" value="CRP1_MDG1_kinase"/>
</dbReference>
<feature type="compositionally biased region" description="Low complexity" evidence="2">
    <location>
        <begin position="221"/>
        <end position="231"/>
    </location>
</feature>
<evidence type="ECO:0000259" key="3">
    <source>
        <dbReference type="Pfam" id="PF16561"/>
    </source>
</evidence>
<dbReference type="AlphaFoldDB" id="V9DRN4"/>
<dbReference type="GO" id="GO:0005634">
    <property type="term" value="C:nucleus"/>
    <property type="evidence" value="ECO:0007669"/>
    <property type="project" value="TreeGrafter"/>
</dbReference>
<dbReference type="GO" id="GO:0005737">
    <property type="term" value="C:cytoplasm"/>
    <property type="evidence" value="ECO:0007669"/>
    <property type="project" value="TreeGrafter"/>
</dbReference>
<dbReference type="InterPro" id="IPR013783">
    <property type="entry name" value="Ig-like_fold"/>
</dbReference>
<name>V9DRN4_9EURO</name>
<dbReference type="VEuPathDB" id="FungiDB:G647_01058"/>
<protein>
    <recommendedName>
        <fullName evidence="3">AMP-activated protein kinase glycogen-binding domain-containing protein</fullName>
    </recommendedName>
</protein>
<dbReference type="PANTHER" id="PTHR10343">
    <property type="entry name" value="5'-AMP-ACTIVATED PROTEIN KINASE , BETA SUBUNIT"/>
    <property type="match status" value="1"/>
</dbReference>
<dbReference type="InterPro" id="IPR032640">
    <property type="entry name" value="AMPK1_CBM"/>
</dbReference>
<dbReference type="OrthoDB" id="5350410at2759"/>
<dbReference type="Proteomes" id="UP000030678">
    <property type="component" value="Unassembled WGS sequence"/>
</dbReference>
<dbReference type="GO" id="GO:0007165">
    <property type="term" value="P:signal transduction"/>
    <property type="evidence" value="ECO:0007669"/>
    <property type="project" value="TreeGrafter"/>
</dbReference>
<feature type="compositionally biased region" description="Basic and acidic residues" evidence="2">
    <location>
        <begin position="182"/>
        <end position="197"/>
    </location>
</feature>
<accession>V9DRN4</accession>
<dbReference type="Gene3D" id="2.60.40.10">
    <property type="entry name" value="Immunoglobulins"/>
    <property type="match status" value="1"/>
</dbReference>
<dbReference type="HOGENOM" id="CLU_071887_0_0_1"/>
<dbReference type="InterPro" id="IPR014756">
    <property type="entry name" value="Ig_E-set"/>
</dbReference>